<proteinExistence type="predicted"/>
<evidence type="ECO:0000256" key="3">
    <source>
        <dbReference type="ARBA" id="ARBA00022989"/>
    </source>
</evidence>
<dbReference type="InterPro" id="IPR036640">
    <property type="entry name" value="ABC1_TM_sf"/>
</dbReference>
<evidence type="ECO:0000256" key="4">
    <source>
        <dbReference type="ARBA" id="ARBA00023136"/>
    </source>
</evidence>
<dbReference type="AlphaFoldDB" id="A0AAW6CYN8"/>
<comment type="caution">
    <text evidence="6">The sequence shown here is derived from an EMBL/GenBank/DDBJ whole genome shotgun (WGS) entry which is preliminary data.</text>
</comment>
<feature type="transmembrane region" description="Helical" evidence="5">
    <location>
        <begin position="30"/>
        <end position="51"/>
    </location>
</feature>
<sequence length="171" mass="18900">MIESVLKYTSENVGEFVKYNIFGKSKASKVYVICYLVAMALIGAVGIVLAIVTQMWWFIFATVICTLLIVATGLVLSVTLKKYTKEIFDINSKNEYDAIEITSGSIVLKNGGAAKAIADWTAVASVDFYKSSAYIVTHDGYLFIIDENTVREGSLDELRQIAEEKLVKTDD</sequence>
<keyword evidence="2 5" id="KW-0812">Transmembrane</keyword>
<feature type="transmembrane region" description="Helical" evidence="5">
    <location>
        <begin position="57"/>
        <end position="80"/>
    </location>
</feature>
<reference evidence="6" key="1">
    <citation type="submission" date="2023-01" db="EMBL/GenBank/DDBJ databases">
        <title>Human gut microbiome strain richness.</title>
        <authorList>
            <person name="Chen-Liaw A."/>
        </authorList>
    </citation>
    <scope>NUCLEOTIDE SEQUENCE</scope>
    <source>
        <strain evidence="6">1001283st1_G1_1001283B150217_161031</strain>
    </source>
</reference>
<evidence type="ECO:0000313" key="6">
    <source>
        <dbReference type="EMBL" id="MDB8002465.1"/>
    </source>
</evidence>
<keyword evidence="3 5" id="KW-1133">Transmembrane helix</keyword>
<gene>
    <name evidence="6" type="ORF">PNE09_00135</name>
</gene>
<dbReference type="GO" id="GO:0005524">
    <property type="term" value="F:ATP binding"/>
    <property type="evidence" value="ECO:0007669"/>
    <property type="project" value="InterPro"/>
</dbReference>
<evidence type="ECO:0008006" key="8">
    <source>
        <dbReference type="Google" id="ProtNLM"/>
    </source>
</evidence>
<keyword evidence="4 5" id="KW-0472">Membrane</keyword>
<organism evidence="6 7">
    <name type="scientific">[Eubacterium] siraeum</name>
    <dbReference type="NCBI Taxonomy" id="39492"/>
    <lineage>
        <taxon>Bacteria</taxon>
        <taxon>Bacillati</taxon>
        <taxon>Bacillota</taxon>
        <taxon>Clostridia</taxon>
        <taxon>Eubacteriales</taxon>
        <taxon>Oscillospiraceae</taxon>
        <taxon>Oscillospiraceae incertae sedis</taxon>
    </lineage>
</organism>
<evidence type="ECO:0000256" key="1">
    <source>
        <dbReference type="ARBA" id="ARBA00004651"/>
    </source>
</evidence>
<dbReference type="GO" id="GO:0005886">
    <property type="term" value="C:plasma membrane"/>
    <property type="evidence" value="ECO:0007669"/>
    <property type="project" value="UniProtKB-SubCell"/>
</dbReference>
<evidence type="ECO:0000256" key="5">
    <source>
        <dbReference type="SAM" id="Phobius"/>
    </source>
</evidence>
<name>A0AAW6CYN8_9FIRM</name>
<protein>
    <recommendedName>
        <fullName evidence="8">YcxB-like protein domain-containing protein</fullName>
    </recommendedName>
</protein>
<comment type="subcellular location">
    <subcellularLocation>
        <location evidence="1">Cell membrane</location>
        <topology evidence="1">Multi-pass membrane protein</topology>
    </subcellularLocation>
</comment>
<evidence type="ECO:0000313" key="7">
    <source>
        <dbReference type="Proteomes" id="UP001210809"/>
    </source>
</evidence>
<dbReference type="SUPFAM" id="SSF90123">
    <property type="entry name" value="ABC transporter transmembrane region"/>
    <property type="match status" value="1"/>
</dbReference>
<evidence type="ECO:0000256" key="2">
    <source>
        <dbReference type="ARBA" id="ARBA00022692"/>
    </source>
</evidence>
<dbReference type="EMBL" id="JAQLXW010000001">
    <property type="protein sequence ID" value="MDB8002465.1"/>
    <property type="molecule type" value="Genomic_DNA"/>
</dbReference>
<dbReference type="Proteomes" id="UP001210809">
    <property type="component" value="Unassembled WGS sequence"/>
</dbReference>
<accession>A0AAW6CYN8</accession>